<accession>A0A0P1LYS5</accession>
<comment type="cofactor">
    <cofactor evidence="6 7">
        <name>Mg(2+)</name>
        <dbReference type="ChEBI" id="CHEBI:18420"/>
    </cofactor>
    <text evidence="6 7">Binds 1 Mg(2+) ion per subunit.</text>
</comment>
<dbReference type="SUPFAM" id="SSF54826">
    <property type="entry name" value="Enolase N-terminal domain-like"/>
    <property type="match status" value="1"/>
</dbReference>
<dbReference type="AlphaFoldDB" id="A0A0P1LYS5"/>
<dbReference type="InterPro" id="IPR013341">
    <property type="entry name" value="Mandelate_racemase_N_dom"/>
</dbReference>
<dbReference type="Gene3D" id="3.20.20.120">
    <property type="entry name" value="Enolase-like C-terminal domain"/>
    <property type="match status" value="1"/>
</dbReference>
<gene>
    <name evidence="10" type="ORF">JGI4_00837</name>
    <name evidence="9" type="ORF">JGI8_00272</name>
</gene>
<name>A0A0P1LYS5_9BACT</name>
<dbReference type="EMBL" id="CZVI01000002">
    <property type="protein sequence ID" value="CUS79020.1"/>
    <property type="molecule type" value="Genomic_DNA"/>
</dbReference>
<dbReference type="EMBL" id="FAOP01000004">
    <property type="protein sequence ID" value="CUU03762.1"/>
    <property type="molecule type" value="Genomic_DNA"/>
</dbReference>
<accession>A0A0P1M4Q0</accession>
<feature type="binding site" evidence="6">
    <location>
        <position position="178"/>
    </location>
    <ligand>
        <name>Mg(2+)</name>
        <dbReference type="ChEBI" id="CHEBI:18420"/>
    </ligand>
</feature>
<feature type="active site" description="Proton acceptor; specific for (R)-substrate epimerization" evidence="5">
    <location>
        <position position="154"/>
    </location>
</feature>
<evidence type="ECO:0000313" key="9">
    <source>
        <dbReference type="EMBL" id="CUS79020.1"/>
    </source>
</evidence>
<dbReference type="Gene3D" id="3.30.390.10">
    <property type="entry name" value="Enolase-like, N-terminal domain"/>
    <property type="match status" value="1"/>
</dbReference>
<evidence type="ECO:0000256" key="5">
    <source>
        <dbReference type="PIRSR" id="PIRSR634603-1"/>
    </source>
</evidence>
<dbReference type="InterPro" id="IPR013342">
    <property type="entry name" value="Mandelate_racemase_C"/>
</dbReference>
<dbReference type="EC" id="5.1.1.-" evidence="7"/>
<dbReference type="PANTHER" id="PTHR48080:SF3">
    <property type="entry name" value="ENOLASE SUPERFAMILY MEMBER DDB_G0284701"/>
    <property type="match status" value="1"/>
</dbReference>
<accession>A0A0P1MRJ6</accession>
<dbReference type="SMART" id="SM00922">
    <property type="entry name" value="MR_MLE"/>
    <property type="match status" value="1"/>
</dbReference>
<accession>A0A0P1LZV7</accession>
<dbReference type="InterPro" id="IPR034603">
    <property type="entry name" value="Dipeptide_epimerase"/>
</dbReference>
<organism evidence="10 11">
    <name type="scientific">Candidatus Kryptonium thompsonii</name>
    <dbReference type="NCBI Taxonomy" id="1633631"/>
    <lineage>
        <taxon>Bacteria</taxon>
        <taxon>Pseudomonadati</taxon>
        <taxon>Candidatus Kryptoniota</taxon>
        <taxon>Candidatus Kryptonium</taxon>
    </lineage>
</organism>
<feature type="binding site" evidence="6">
    <location>
        <position position="205"/>
    </location>
    <ligand>
        <name>Mg(2+)</name>
        <dbReference type="ChEBI" id="CHEBI:18420"/>
    </ligand>
</feature>
<accession>A0A0P1P3S4</accession>
<evidence type="ECO:0000256" key="3">
    <source>
        <dbReference type="ARBA" id="ARBA00022842"/>
    </source>
</evidence>
<dbReference type="CDD" id="cd03319">
    <property type="entry name" value="L-Ala-DL-Glu_epimerase"/>
    <property type="match status" value="1"/>
</dbReference>
<evidence type="ECO:0000313" key="12">
    <source>
        <dbReference type="Proteomes" id="UP000182200"/>
    </source>
</evidence>
<dbReference type="SUPFAM" id="SSF51604">
    <property type="entry name" value="Enolase C-terminal domain-like"/>
    <property type="match status" value="1"/>
</dbReference>
<sequence length="338" mass="37934">MILRYHTFELKLKYPFKITRGVRTSNWVVLIEIEHDGTIGYGEASPSPRYGENIETVQNFLNKVDLSKFNDPFSLEEILNYVDSIEPGNTSAKAGIDIALHDLVGKLLNIPLYKFFGLDKEKTPITSFTIGIDEPAMIERKVREAEEYPILKVKLGLENDEEIIKTIRKVTDKPIRVDANEGWKTKEVALEKIKWLQDEGVEFVEQPMPADDLDSVAWVRDKVDIPIIADENCIRLYDVPILGKAYDGINIKLMKCTGIREAIKMINTARAMKMKVMLGCMIESSVGITAGAQISPLVDFADLDGNLLITNDPFEGVKVKNGKLILPDEPGLGVKKLI</sequence>
<keyword evidence="3 6" id="KW-0460">Magnesium</keyword>
<dbReference type="InterPro" id="IPR029065">
    <property type="entry name" value="Enolase_C-like"/>
</dbReference>
<dbReference type="PANTHER" id="PTHR48080">
    <property type="entry name" value="D-GALACTONATE DEHYDRATASE-RELATED"/>
    <property type="match status" value="1"/>
</dbReference>
<dbReference type="RefSeq" id="WP_075427741.1">
    <property type="nucleotide sequence ID" value="NZ_CZVI01000002.1"/>
</dbReference>
<comment type="similarity">
    <text evidence="1 7">Belongs to the mandelate racemase/muconate lactonizing enzyme family.</text>
</comment>
<evidence type="ECO:0000256" key="2">
    <source>
        <dbReference type="ARBA" id="ARBA00022723"/>
    </source>
</evidence>
<dbReference type="Pfam" id="PF13378">
    <property type="entry name" value="MR_MLE_C"/>
    <property type="match status" value="1"/>
</dbReference>
<dbReference type="GO" id="GO:0046872">
    <property type="term" value="F:metal ion binding"/>
    <property type="evidence" value="ECO:0007669"/>
    <property type="project" value="UniProtKB-KW"/>
</dbReference>
<accession>A0A0S4MXV7</accession>
<keyword evidence="4 7" id="KW-0413">Isomerase</keyword>
<reference evidence="9 12" key="2">
    <citation type="submission" date="2015-11" db="EMBL/GenBank/DDBJ databases">
        <authorList>
            <person name="Varghese N."/>
        </authorList>
    </citation>
    <scope>NUCLEOTIDE SEQUENCE [LARGE SCALE GENOMIC DNA]</scope>
    <source>
        <strain evidence="9 12">JGI-8</strain>
    </source>
</reference>
<dbReference type="InterPro" id="IPR029017">
    <property type="entry name" value="Enolase-like_N"/>
</dbReference>
<evidence type="ECO:0000256" key="1">
    <source>
        <dbReference type="ARBA" id="ARBA00008031"/>
    </source>
</evidence>
<dbReference type="InterPro" id="IPR036849">
    <property type="entry name" value="Enolase-like_C_sf"/>
</dbReference>
<reference evidence="10 11" key="1">
    <citation type="submission" date="2015-11" db="EMBL/GenBank/DDBJ databases">
        <authorList>
            <person name="Zhang Y."/>
            <person name="Guo Z."/>
        </authorList>
    </citation>
    <scope>NUCLEOTIDE SEQUENCE [LARGE SCALE GENOMIC DNA]</scope>
    <source>
        <strain evidence="10">JGI-4</strain>
    </source>
</reference>
<evidence type="ECO:0000256" key="7">
    <source>
        <dbReference type="RuleBase" id="RU366006"/>
    </source>
</evidence>
<accession>A0A0P1LCH0</accession>
<feature type="binding site" evidence="6">
    <location>
        <position position="230"/>
    </location>
    <ligand>
        <name>Mg(2+)</name>
        <dbReference type="ChEBI" id="CHEBI:18420"/>
    </ligand>
</feature>
<dbReference type="SFLD" id="SFLDF00010">
    <property type="entry name" value="dipeptide_epimerase"/>
    <property type="match status" value="1"/>
</dbReference>
<dbReference type="GO" id="GO:0016855">
    <property type="term" value="F:racemase and epimerase activity, acting on amino acids and derivatives"/>
    <property type="evidence" value="ECO:0007669"/>
    <property type="project" value="UniProtKB-UniRule"/>
</dbReference>
<dbReference type="InterPro" id="IPR034593">
    <property type="entry name" value="DgoD-like"/>
</dbReference>
<accession>A0A0P1MRK0</accession>
<dbReference type="SFLD" id="SFLDG00180">
    <property type="entry name" value="muconate_cycloisomerase"/>
    <property type="match status" value="1"/>
</dbReference>
<evidence type="ECO:0000256" key="4">
    <source>
        <dbReference type="ARBA" id="ARBA00023235"/>
    </source>
</evidence>
<dbReference type="Proteomes" id="UP000182011">
    <property type="component" value="Unassembled WGS sequence"/>
</dbReference>
<evidence type="ECO:0000313" key="11">
    <source>
        <dbReference type="Proteomes" id="UP000182011"/>
    </source>
</evidence>
<accession>A0A0P1MEC9</accession>
<keyword evidence="12" id="KW-1185">Reference proteome</keyword>
<dbReference type="Proteomes" id="UP000182200">
    <property type="component" value="Unassembled WGS sequence"/>
</dbReference>
<proteinExistence type="inferred from homology"/>
<protein>
    <recommendedName>
        <fullName evidence="7">Dipeptide epimerase</fullName>
        <ecNumber evidence="7">5.1.1.-</ecNumber>
    </recommendedName>
</protein>
<evidence type="ECO:0000313" key="10">
    <source>
        <dbReference type="EMBL" id="CUU03762.1"/>
    </source>
</evidence>
<feature type="active site" description="Proton acceptor; specific for (S)-substrate epimerization" evidence="5">
    <location>
        <position position="252"/>
    </location>
</feature>
<dbReference type="SFLD" id="SFLDS00001">
    <property type="entry name" value="Enolase"/>
    <property type="match status" value="1"/>
</dbReference>
<dbReference type="Pfam" id="PF02746">
    <property type="entry name" value="MR_MLE_N"/>
    <property type="match status" value="1"/>
</dbReference>
<keyword evidence="2 6" id="KW-0479">Metal-binding</keyword>
<evidence type="ECO:0000256" key="6">
    <source>
        <dbReference type="PIRSR" id="PIRSR634603-3"/>
    </source>
</evidence>
<evidence type="ECO:0000259" key="8">
    <source>
        <dbReference type="SMART" id="SM00922"/>
    </source>
</evidence>
<feature type="domain" description="Mandelate racemase/muconate lactonizing enzyme C-terminal" evidence="8">
    <location>
        <begin position="135"/>
        <end position="226"/>
    </location>
</feature>
<dbReference type="STRING" id="1633631.GCA_001442925_00836"/>